<comment type="caution">
    <text evidence="4">The sequence shown here is derived from an EMBL/GenBank/DDBJ whole genome shotgun (WGS) entry which is preliminary data.</text>
</comment>
<evidence type="ECO:0000313" key="4">
    <source>
        <dbReference type="EMBL" id="PWA48766.1"/>
    </source>
</evidence>
<name>A0A2U1LIE1_ARTAN</name>
<evidence type="ECO:0000313" key="5">
    <source>
        <dbReference type="Proteomes" id="UP000245207"/>
    </source>
</evidence>
<dbReference type="Gene3D" id="3.30.420.100">
    <property type="match status" value="1"/>
</dbReference>
<proteinExistence type="inferred from homology"/>
<evidence type="ECO:0000256" key="3">
    <source>
        <dbReference type="ARBA" id="ARBA00023274"/>
    </source>
</evidence>
<dbReference type="Proteomes" id="UP000245207">
    <property type="component" value="Unassembled WGS sequence"/>
</dbReference>
<keyword evidence="2" id="KW-0689">Ribosomal protein</keyword>
<keyword evidence="3" id="KW-0687">Ribonucleoprotein</keyword>
<gene>
    <name evidence="4" type="ORF">CTI12_AA487910</name>
</gene>
<dbReference type="EMBL" id="PKPP01009214">
    <property type="protein sequence ID" value="PWA48766.1"/>
    <property type="molecule type" value="Genomic_DNA"/>
</dbReference>
<accession>A0A2U1LIE1</accession>
<dbReference type="AlphaFoldDB" id="A0A2U1LIE1"/>
<dbReference type="OrthoDB" id="1557988at2759"/>
<dbReference type="PANTHER" id="PTHR12899:SF14">
    <property type="entry name" value="F14B2.25_F14B2.25"/>
    <property type="match status" value="1"/>
</dbReference>
<protein>
    <submittedName>
        <fullName evidence="4">Uncharacterized protein</fullName>
    </submittedName>
</protein>
<dbReference type="GO" id="GO:1990904">
    <property type="term" value="C:ribonucleoprotein complex"/>
    <property type="evidence" value="ECO:0007669"/>
    <property type="project" value="UniProtKB-KW"/>
</dbReference>
<organism evidence="4 5">
    <name type="scientific">Artemisia annua</name>
    <name type="common">Sweet wormwood</name>
    <dbReference type="NCBI Taxonomy" id="35608"/>
    <lineage>
        <taxon>Eukaryota</taxon>
        <taxon>Viridiplantae</taxon>
        <taxon>Streptophyta</taxon>
        <taxon>Embryophyta</taxon>
        <taxon>Tracheophyta</taxon>
        <taxon>Spermatophyta</taxon>
        <taxon>Magnoliopsida</taxon>
        <taxon>eudicotyledons</taxon>
        <taxon>Gunneridae</taxon>
        <taxon>Pentapetalae</taxon>
        <taxon>asterids</taxon>
        <taxon>campanulids</taxon>
        <taxon>Asterales</taxon>
        <taxon>Asteraceae</taxon>
        <taxon>Asteroideae</taxon>
        <taxon>Anthemideae</taxon>
        <taxon>Artemisiinae</taxon>
        <taxon>Artemisia</taxon>
    </lineage>
</organism>
<dbReference type="GO" id="GO:0003735">
    <property type="term" value="F:structural constituent of ribosome"/>
    <property type="evidence" value="ECO:0007669"/>
    <property type="project" value="InterPro"/>
</dbReference>
<dbReference type="InterPro" id="IPR005484">
    <property type="entry name" value="Ribosomal_uL18_bac/plant/anim"/>
</dbReference>
<reference evidence="4 5" key="1">
    <citation type="journal article" date="2018" name="Mol. Plant">
        <title>The genome of Artemisia annua provides insight into the evolution of Asteraceae family and artemisinin biosynthesis.</title>
        <authorList>
            <person name="Shen Q."/>
            <person name="Zhang L."/>
            <person name="Liao Z."/>
            <person name="Wang S."/>
            <person name="Yan T."/>
            <person name="Shi P."/>
            <person name="Liu M."/>
            <person name="Fu X."/>
            <person name="Pan Q."/>
            <person name="Wang Y."/>
            <person name="Lv Z."/>
            <person name="Lu X."/>
            <person name="Zhang F."/>
            <person name="Jiang W."/>
            <person name="Ma Y."/>
            <person name="Chen M."/>
            <person name="Hao X."/>
            <person name="Li L."/>
            <person name="Tang Y."/>
            <person name="Lv G."/>
            <person name="Zhou Y."/>
            <person name="Sun X."/>
            <person name="Brodelius P.E."/>
            <person name="Rose J.K.C."/>
            <person name="Tang K."/>
        </authorList>
    </citation>
    <scope>NUCLEOTIDE SEQUENCE [LARGE SCALE GENOMIC DNA]</scope>
    <source>
        <strain evidence="5">cv. Huhao1</strain>
        <tissue evidence="4">Leaf</tissue>
    </source>
</reference>
<dbReference type="GO" id="GO:0006412">
    <property type="term" value="P:translation"/>
    <property type="evidence" value="ECO:0007669"/>
    <property type="project" value="InterPro"/>
</dbReference>
<comment type="similarity">
    <text evidence="1">Belongs to the universal ribosomal protein uL18 family.</text>
</comment>
<sequence length="124" mass="14023">MPPTASRHLLHLTLSCRKISAHVTTPTTNSIIAMASSTEQEFIPHYKSKLTTFPRSHKLWDAKIATRVGEKLAARLNDVGVMDVEIDVEEEMARLECYRKRLRPFLRAVEEAGVCVIGSDKLQY</sequence>
<dbReference type="GO" id="GO:0008097">
    <property type="term" value="F:5S rRNA binding"/>
    <property type="evidence" value="ECO:0007669"/>
    <property type="project" value="TreeGrafter"/>
</dbReference>
<dbReference type="GO" id="GO:0005840">
    <property type="term" value="C:ribosome"/>
    <property type="evidence" value="ECO:0007669"/>
    <property type="project" value="UniProtKB-KW"/>
</dbReference>
<evidence type="ECO:0000256" key="1">
    <source>
        <dbReference type="ARBA" id="ARBA00007116"/>
    </source>
</evidence>
<dbReference type="PANTHER" id="PTHR12899">
    <property type="entry name" value="39S RIBOSOMAL PROTEIN L18, MITOCHONDRIAL"/>
    <property type="match status" value="1"/>
</dbReference>
<evidence type="ECO:0000256" key="2">
    <source>
        <dbReference type="ARBA" id="ARBA00022980"/>
    </source>
</evidence>
<keyword evidence="5" id="KW-1185">Reference proteome</keyword>
<dbReference type="SUPFAM" id="SSF53137">
    <property type="entry name" value="Translational machinery components"/>
    <property type="match status" value="1"/>
</dbReference>